<evidence type="ECO:0000256" key="1">
    <source>
        <dbReference type="ARBA" id="ARBA00023172"/>
    </source>
</evidence>
<keyword evidence="4" id="KW-1185">Reference proteome</keyword>
<dbReference type="GO" id="GO:0003677">
    <property type="term" value="F:DNA binding"/>
    <property type="evidence" value="ECO:0007669"/>
    <property type="project" value="InterPro"/>
</dbReference>
<reference evidence="3 4" key="1">
    <citation type="journal article" date="2007" name="Genome Res.">
        <title>Genome characteristics of facultatively symbiotic Frankia sp. strains reflect host range and host plant biogeography.</title>
        <authorList>
            <person name="Normand P."/>
            <person name="Lapierre P."/>
            <person name="Tisa L.S."/>
            <person name="Gogarten J.P."/>
            <person name="Alloisio N."/>
            <person name="Bagnarol E."/>
            <person name="Bassi C.A."/>
            <person name="Berry A.M."/>
            <person name="Bickhart D.M."/>
            <person name="Choisne N."/>
            <person name="Couloux A."/>
            <person name="Cournoyer B."/>
            <person name="Cruveiller S."/>
            <person name="Daubin V."/>
            <person name="Demange N."/>
            <person name="Francino M.P."/>
            <person name="Goltsman E."/>
            <person name="Huang Y."/>
            <person name="Kopp O.R."/>
            <person name="Labarre L."/>
            <person name="Lapidus A."/>
            <person name="Lavire C."/>
            <person name="Marechal J."/>
            <person name="Martinez M."/>
            <person name="Mastronunzio J.E."/>
            <person name="Mullin B.C."/>
            <person name="Niemann J."/>
            <person name="Pujic P."/>
            <person name="Rawnsley T."/>
            <person name="Rouy Z."/>
            <person name="Schenowitz C."/>
            <person name="Sellstedt A."/>
            <person name="Tavares F."/>
            <person name="Tomkins J.P."/>
            <person name="Vallenet D."/>
            <person name="Valverde C."/>
            <person name="Wall L.G."/>
            <person name="Wang Y."/>
            <person name="Medigue C."/>
            <person name="Benson D.R."/>
        </authorList>
    </citation>
    <scope>NUCLEOTIDE SEQUENCE [LARGE SCALE GENOMIC DNA]</scope>
    <source>
        <strain evidence="4">DSM 45986 / CECT 9034 / ACN14a</strain>
    </source>
</reference>
<proteinExistence type="predicted"/>
<dbReference type="InterPro" id="IPR002104">
    <property type="entry name" value="Integrase_catalytic"/>
</dbReference>
<dbReference type="Gene3D" id="1.10.443.10">
    <property type="entry name" value="Intergrase catalytic core"/>
    <property type="match status" value="1"/>
</dbReference>
<protein>
    <submittedName>
        <fullName evidence="3">Integrase (Site-specific recombinase, phage integrase family)</fullName>
    </submittedName>
</protein>
<dbReference type="HOGENOM" id="CLU_131429_0_0_11"/>
<dbReference type="EMBL" id="CT573213">
    <property type="protein sequence ID" value="CAJ59288.1"/>
    <property type="molecule type" value="Genomic_DNA"/>
</dbReference>
<dbReference type="GO" id="GO:0015074">
    <property type="term" value="P:DNA integration"/>
    <property type="evidence" value="ECO:0007669"/>
    <property type="project" value="InterPro"/>
</dbReference>
<accession>Q0RT15</accession>
<dbReference type="Proteomes" id="UP000000657">
    <property type="component" value="Chromosome"/>
</dbReference>
<dbReference type="eggNOG" id="COG0582">
    <property type="taxonomic scope" value="Bacteria"/>
</dbReference>
<evidence type="ECO:0000313" key="3">
    <source>
        <dbReference type="EMBL" id="CAJ59288.1"/>
    </source>
</evidence>
<evidence type="ECO:0000259" key="2">
    <source>
        <dbReference type="Pfam" id="PF00589"/>
    </source>
</evidence>
<organism evidence="3 4">
    <name type="scientific">Frankia alni (strain DSM 45986 / CECT 9034 / ACN14a)</name>
    <dbReference type="NCBI Taxonomy" id="326424"/>
    <lineage>
        <taxon>Bacteria</taxon>
        <taxon>Bacillati</taxon>
        <taxon>Actinomycetota</taxon>
        <taxon>Actinomycetes</taxon>
        <taxon>Frankiales</taxon>
        <taxon>Frankiaceae</taxon>
        <taxon>Frankia</taxon>
    </lineage>
</organism>
<dbReference type="SUPFAM" id="SSF56349">
    <property type="entry name" value="DNA breaking-rejoining enzymes"/>
    <property type="match status" value="1"/>
</dbReference>
<keyword evidence="1" id="KW-0233">DNA recombination</keyword>
<name>Q0RT15_FRAAA</name>
<evidence type="ECO:0000313" key="4">
    <source>
        <dbReference type="Proteomes" id="UP000000657"/>
    </source>
</evidence>
<gene>
    <name evidence="3" type="ordered locus">FRAAL0614</name>
</gene>
<dbReference type="Pfam" id="PF00589">
    <property type="entry name" value="Phage_integrase"/>
    <property type="match status" value="1"/>
</dbReference>
<feature type="domain" description="Tyr recombinase" evidence="2">
    <location>
        <begin position="73"/>
        <end position="116"/>
    </location>
</feature>
<dbReference type="InterPro" id="IPR011010">
    <property type="entry name" value="DNA_brk_join_enz"/>
</dbReference>
<dbReference type="AlphaFoldDB" id="Q0RT15"/>
<dbReference type="InterPro" id="IPR013762">
    <property type="entry name" value="Integrase-like_cat_sf"/>
</dbReference>
<dbReference type="STRING" id="326424.FRAAL0614"/>
<dbReference type="GO" id="GO:0006310">
    <property type="term" value="P:DNA recombination"/>
    <property type="evidence" value="ECO:0007669"/>
    <property type="project" value="UniProtKB-KW"/>
</dbReference>
<sequence>MPAAAGATEIVVGMRYREPVGTWTLYVDREPVGEVTVVSAVPMSGTRARLTLAAPLPVDIGVDAELGWSMLSRRRLHDLRHSSASIQLAEGMDLALVSKRMRHSSTSITGNLYVHLLRSSGQEAAEAVAAAVPRSARRGRTRWAPNPRRGSFRLTRARFPLVAEESARSDHCGG</sequence>
<dbReference type="KEGG" id="fal:FRAAL0614"/>
<dbReference type="RefSeq" id="WP_011601863.1">
    <property type="nucleotide sequence ID" value="NC_008278.1"/>
</dbReference>